<feature type="domain" description="Rad50/SbcC-type AAA" evidence="1">
    <location>
        <begin position="5"/>
        <end position="45"/>
    </location>
</feature>
<dbReference type="EMBL" id="JAOWKX010000007">
    <property type="protein sequence ID" value="MCV2885756.1"/>
    <property type="molecule type" value="Genomic_DNA"/>
</dbReference>
<evidence type="ECO:0000313" key="2">
    <source>
        <dbReference type="EMBL" id="MCV2885756.1"/>
    </source>
</evidence>
<dbReference type="InterPro" id="IPR038729">
    <property type="entry name" value="Rad50/SbcC_AAA"/>
</dbReference>
<comment type="caution">
    <text evidence="2">The sequence shown here is derived from an EMBL/GenBank/DDBJ whole genome shotgun (WGS) entry which is preliminary data.</text>
</comment>
<evidence type="ECO:0000259" key="1">
    <source>
        <dbReference type="Pfam" id="PF13476"/>
    </source>
</evidence>
<evidence type="ECO:0000313" key="3">
    <source>
        <dbReference type="Proteomes" id="UP001652504"/>
    </source>
</evidence>
<dbReference type="Gene3D" id="3.40.50.300">
    <property type="entry name" value="P-loop containing nucleotide triphosphate hydrolases"/>
    <property type="match status" value="1"/>
</dbReference>
<sequence>MKNFEKLQFSKSVTFIVGENGSGKSTIVEVIALALGFNAEGETRNFNFLLMILTQFFIIT</sequence>
<protein>
    <submittedName>
        <fullName evidence="2">AAA family ATPase</fullName>
    </submittedName>
</protein>
<organism evidence="2 3">
    <name type="scientific">Fluctibacter corallii</name>
    <dbReference type="NCBI Taxonomy" id="2984329"/>
    <lineage>
        <taxon>Bacteria</taxon>
        <taxon>Pseudomonadati</taxon>
        <taxon>Pseudomonadota</taxon>
        <taxon>Gammaproteobacteria</taxon>
        <taxon>Alteromonadales</taxon>
        <taxon>Alteromonadaceae</taxon>
        <taxon>Fluctibacter</taxon>
    </lineage>
</organism>
<name>A0ABT3AAQ6_9ALTE</name>
<dbReference type="Pfam" id="PF13476">
    <property type="entry name" value="AAA_23"/>
    <property type="match status" value="1"/>
</dbReference>
<dbReference type="InterPro" id="IPR027417">
    <property type="entry name" value="P-loop_NTPase"/>
</dbReference>
<accession>A0ABT3AAQ6</accession>
<reference evidence="2 3" key="1">
    <citation type="submission" date="2022-10" db="EMBL/GenBank/DDBJ databases">
        <title>Aestuariibacter sp. AA17 isolated from Montipora capitata coral fragment.</title>
        <authorList>
            <person name="Emsley S.A."/>
            <person name="Pfannmuller K.M."/>
            <person name="Loughran R.M."/>
            <person name="Shlafstein M."/>
            <person name="Papke E."/>
            <person name="Saw J.H."/>
            <person name="Ushijima B."/>
            <person name="Videau P."/>
        </authorList>
    </citation>
    <scope>NUCLEOTIDE SEQUENCE [LARGE SCALE GENOMIC DNA]</scope>
    <source>
        <strain evidence="2 3">AA17</strain>
    </source>
</reference>
<keyword evidence="3" id="KW-1185">Reference proteome</keyword>
<gene>
    <name evidence="2" type="ORF">OE749_13745</name>
</gene>
<dbReference type="Proteomes" id="UP001652504">
    <property type="component" value="Unassembled WGS sequence"/>
</dbReference>
<proteinExistence type="predicted"/>
<dbReference type="SUPFAM" id="SSF52540">
    <property type="entry name" value="P-loop containing nucleoside triphosphate hydrolases"/>
    <property type="match status" value="1"/>
</dbReference>